<dbReference type="Proteomes" id="UP000269721">
    <property type="component" value="Unassembled WGS sequence"/>
</dbReference>
<organism evidence="1 2">
    <name type="scientific">Blyttiomyces helicus</name>
    <dbReference type="NCBI Taxonomy" id="388810"/>
    <lineage>
        <taxon>Eukaryota</taxon>
        <taxon>Fungi</taxon>
        <taxon>Fungi incertae sedis</taxon>
        <taxon>Chytridiomycota</taxon>
        <taxon>Chytridiomycota incertae sedis</taxon>
        <taxon>Chytridiomycetes</taxon>
        <taxon>Chytridiomycetes incertae sedis</taxon>
        <taxon>Blyttiomyces</taxon>
    </lineage>
</organism>
<dbReference type="AlphaFoldDB" id="A0A4P9W0C7"/>
<dbReference type="EMBL" id="ML000607">
    <property type="protein sequence ID" value="RKO84000.1"/>
    <property type="molecule type" value="Genomic_DNA"/>
</dbReference>
<reference evidence="2" key="1">
    <citation type="journal article" date="2018" name="Nat. Microbiol.">
        <title>Leveraging single-cell genomics to expand the fungal tree of life.</title>
        <authorList>
            <person name="Ahrendt S.R."/>
            <person name="Quandt C.A."/>
            <person name="Ciobanu D."/>
            <person name="Clum A."/>
            <person name="Salamov A."/>
            <person name="Andreopoulos B."/>
            <person name="Cheng J.F."/>
            <person name="Woyke T."/>
            <person name="Pelin A."/>
            <person name="Henrissat B."/>
            <person name="Reynolds N.K."/>
            <person name="Benny G.L."/>
            <person name="Smith M.E."/>
            <person name="James T.Y."/>
            <person name="Grigoriev I.V."/>
        </authorList>
    </citation>
    <scope>NUCLEOTIDE SEQUENCE [LARGE SCALE GENOMIC DNA]</scope>
</reference>
<gene>
    <name evidence="1" type="ORF">BDK51DRAFT_43184</name>
</gene>
<accession>A0A4P9W0C7</accession>
<evidence type="ECO:0000313" key="1">
    <source>
        <dbReference type="EMBL" id="RKO84000.1"/>
    </source>
</evidence>
<name>A0A4P9W0C7_9FUNG</name>
<protein>
    <submittedName>
        <fullName evidence="1">Uncharacterized protein</fullName>
    </submittedName>
</protein>
<evidence type="ECO:0000313" key="2">
    <source>
        <dbReference type="Proteomes" id="UP000269721"/>
    </source>
</evidence>
<proteinExistence type="predicted"/>
<keyword evidence="2" id="KW-1185">Reference proteome</keyword>
<sequence>MLIAWAAGGKMMQRIQTNAPIYSLAYNSRRQQLMAGYNRCVRVFRLISAEDAQQHGGGSDVLERRSVPCAEHVDVVGCIVSAEGRFYSAG</sequence>
<dbReference type="OrthoDB" id="6262491at2759"/>